<dbReference type="SMART" id="SM00355">
    <property type="entry name" value="ZnF_C2H2"/>
    <property type="match status" value="2"/>
</dbReference>
<proteinExistence type="predicted"/>
<dbReference type="AlphaFoldDB" id="A0A0B7C3P2"/>
<feature type="non-terminal residue" evidence="2">
    <location>
        <position position="92"/>
    </location>
</feature>
<evidence type="ECO:0000313" key="2">
    <source>
        <dbReference type="EMBL" id="CEL00084.1"/>
    </source>
</evidence>
<accession>A0A0B7C3P2</accession>
<dbReference type="InterPro" id="IPR013087">
    <property type="entry name" value="Znf_C2H2_type"/>
</dbReference>
<dbReference type="PROSITE" id="PS00028">
    <property type="entry name" value="ZINC_FINGER_C2H2_1"/>
    <property type="match status" value="1"/>
</dbReference>
<name>A0A0B7C3P2_9EUPU</name>
<protein>
    <recommendedName>
        <fullName evidence="1">C2H2-type domain-containing protein</fullName>
    </recommendedName>
</protein>
<feature type="non-terminal residue" evidence="2">
    <location>
        <position position="1"/>
    </location>
</feature>
<organism evidence="2">
    <name type="scientific">Arion vulgaris</name>
    <dbReference type="NCBI Taxonomy" id="1028688"/>
    <lineage>
        <taxon>Eukaryota</taxon>
        <taxon>Metazoa</taxon>
        <taxon>Spiralia</taxon>
        <taxon>Lophotrochozoa</taxon>
        <taxon>Mollusca</taxon>
        <taxon>Gastropoda</taxon>
        <taxon>Heterobranchia</taxon>
        <taxon>Euthyneura</taxon>
        <taxon>Panpulmonata</taxon>
        <taxon>Eupulmonata</taxon>
        <taxon>Stylommatophora</taxon>
        <taxon>Helicina</taxon>
        <taxon>Arionoidea</taxon>
        <taxon>Arionidae</taxon>
        <taxon>Arion</taxon>
    </lineage>
</organism>
<dbReference type="Gene3D" id="3.30.160.60">
    <property type="entry name" value="Classic Zinc Finger"/>
    <property type="match status" value="1"/>
</dbReference>
<reference evidence="2" key="1">
    <citation type="submission" date="2014-12" db="EMBL/GenBank/DDBJ databases">
        <title>Insight into the proteome of Arion vulgaris.</title>
        <authorList>
            <person name="Aradska J."/>
            <person name="Bulat T."/>
            <person name="Smidak R."/>
            <person name="Sarate P."/>
            <person name="Gangsoo J."/>
            <person name="Sialana F."/>
            <person name="Bilban M."/>
            <person name="Lubec G."/>
        </authorList>
    </citation>
    <scope>NUCLEOTIDE SEQUENCE</scope>
    <source>
        <tissue evidence="2">Skin</tissue>
    </source>
</reference>
<sequence length="92" mass="10550">RKYSLQRHMKTAHSTAKILECTVCNFKSSAVDNFKLHVAMHVSSRTTSCIVCHTVIKKRPKLIKHLISHCNDEDNTCKDCNEIFTTGHTYML</sequence>
<gene>
    <name evidence="2" type="primary">ORF222810</name>
</gene>
<evidence type="ECO:0000259" key="1">
    <source>
        <dbReference type="PROSITE" id="PS00028"/>
    </source>
</evidence>
<dbReference type="EMBL" id="HACG01053213">
    <property type="protein sequence ID" value="CEL00084.1"/>
    <property type="molecule type" value="Transcribed_RNA"/>
</dbReference>
<feature type="domain" description="C2H2-type" evidence="1">
    <location>
        <begin position="49"/>
        <end position="69"/>
    </location>
</feature>